<feature type="domain" description="Regulatory protein YycH-like" evidence="2">
    <location>
        <begin position="45"/>
        <end position="258"/>
    </location>
</feature>
<feature type="transmembrane region" description="Helical" evidence="1">
    <location>
        <begin position="16"/>
        <end position="34"/>
    </location>
</feature>
<proteinExistence type="predicted"/>
<evidence type="ECO:0000259" key="2">
    <source>
        <dbReference type="Pfam" id="PF09648"/>
    </source>
</evidence>
<dbReference type="InterPro" id="IPR018604">
    <property type="entry name" value="YycI-like"/>
</dbReference>
<name>A0AAX0S144_9BACI</name>
<accession>A0AAX0S144</accession>
<protein>
    <submittedName>
        <fullName evidence="3">Transcriptional regulator</fullName>
    </submittedName>
</protein>
<dbReference type="Proteomes" id="UP000220106">
    <property type="component" value="Unassembled WGS sequence"/>
</dbReference>
<keyword evidence="1" id="KW-1133">Transmembrane helix</keyword>
<comment type="caution">
    <text evidence="3">The sequence shown here is derived from an EMBL/GenBank/DDBJ whole genome shotgun (WGS) entry which is preliminary data.</text>
</comment>
<dbReference type="EMBL" id="NUEQ01000034">
    <property type="protein sequence ID" value="PEJ30006.1"/>
    <property type="molecule type" value="Genomic_DNA"/>
</dbReference>
<dbReference type="GO" id="GO:0016020">
    <property type="term" value="C:membrane"/>
    <property type="evidence" value="ECO:0007669"/>
    <property type="project" value="InterPro"/>
</dbReference>
<evidence type="ECO:0000313" key="4">
    <source>
        <dbReference type="Proteomes" id="UP000220106"/>
    </source>
</evidence>
<evidence type="ECO:0000313" key="3">
    <source>
        <dbReference type="EMBL" id="PEJ30006.1"/>
    </source>
</evidence>
<keyword evidence="1" id="KW-0812">Transmembrane</keyword>
<organism evidence="3 4">
    <name type="scientific">Peribacillus butanolivorans</name>
    <dbReference type="NCBI Taxonomy" id="421767"/>
    <lineage>
        <taxon>Bacteria</taxon>
        <taxon>Bacillati</taxon>
        <taxon>Bacillota</taxon>
        <taxon>Bacilli</taxon>
        <taxon>Bacillales</taxon>
        <taxon>Bacillaceae</taxon>
        <taxon>Peribacillus</taxon>
    </lineage>
</organism>
<sequence>MKTREAIKVDWNNTKSIFIMVFFILNIFLLYQFLEKINDYTYENITESTTEELLKEDEITIAVPLPKQKVKDQFLIANSKNFEKKDLQYLKNQKAKIIDDKNLVGTFKTPVSMNDKIQAADVEIFLKEYILNGNDYRFWSYDEINQTIICYQVADKKMFYNNSKGKVTLYLNKKGEIVSYEQMYLEGIEKFNKPKELESALNAIGALYNHGDIDPKSKVTNVQLGFYNSLQTTSVSHLLVPTWWVVLDDETDLFVNAFDGEVIELNTEEKILE</sequence>
<dbReference type="Pfam" id="PF09648">
    <property type="entry name" value="YycI"/>
    <property type="match status" value="1"/>
</dbReference>
<gene>
    <name evidence="3" type="ORF">CN689_19615</name>
</gene>
<dbReference type="AlphaFoldDB" id="A0AAX0S144"/>
<keyword evidence="1" id="KW-0472">Membrane</keyword>
<reference evidence="3 4" key="1">
    <citation type="submission" date="2017-09" db="EMBL/GenBank/DDBJ databases">
        <title>Large-scale bioinformatics analysis of Bacillus genomes uncovers conserved roles of natural products in bacterial physiology.</title>
        <authorList>
            <consortium name="Agbiome Team Llc"/>
            <person name="Bleich R.M."/>
            <person name="Kirk G.J."/>
            <person name="Santa Maria K.C."/>
            <person name="Allen S.E."/>
            <person name="Farag S."/>
            <person name="Shank E.A."/>
            <person name="Bowers A."/>
        </authorList>
    </citation>
    <scope>NUCLEOTIDE SEQUENCE [LARGE SCALE GENOMIC DNA]</scope>
    <source>
        <strain evidence="3 4">AFS003229</strain>
    </source>
</reference>
<evidence type="ECO:0000256" key="1">
    <source>
        <dbReference type="SAM" id="Phobius"/>
    </source>
</evidence>
<dbReference type="Gene3D" id="2.40.128.690">
    <property type="entry name" value="YycH protein, domain 3-like"/>
    <property type="match status" value="1"/>
</dbReference>